<sequence>MDDRRALVVGVTGISGNNTARQLLAEGWEVHGLSRSGTVPESAIHPVAADLLDAAATQRAMAELRPTHVFYCTWQRRPTEAENCEVNAAMMTNLLDPLIPTGDLEHVALVTGLKHYLGPFEAYAQTPMETPFREELPRLPNLNFYYAQEDVLFDAAERGGFTWSVHRPHTLIGWALGNAMNMGVTLAVYGALSRETGEPFVFPGSPEQFNGVTDVTDARLLAKQLVWAASTPEAWNQAFNTVNGDVFRWRQLWPVVAEGLGVPAAPYPGHAQPLAERFADAAPVWDRIVAKHDLVPTKLEELASWWHTDGDLGRPTETFADMGKSRAFGFTAAQDTRRSFLDLFERLRANRIIPPLG</sequence>
<dbReference type="Proteomes" id="UP001299970">
    <property type="component" value="Unassembled WGS sequence"/>
</dbReference>
<dbReference type="PANTHER" id="PTHR32487">
    <property type="entry name" value="3-OXO-DELTA(4,5)-STEROID 5-BETA-REDUCTASE"/>
    <property type="match status" value="1"/>
</dbReference>
<feature type="domain" description="PRISE-like Rossmann-fold" evidence="1">
    <location>
        <begin position="66"/>
        <end position="354"/>
    </location>
</feature>
<gene>
    <name evidence="2" type="ORF">MMF94_00675</name>
</gene>
<accession>A0ABS9T6M1</accession>
<dbReference type="EMBL" id="JAKXMK010000001">
    <property type="protein sequence ID" value="MCH6164178.1"/>
    <property type="molecule type" value="Genomic_DNA"/>
</dbReference>
<dbReference type="RefSeq" id="WP_241034209.1">
    <property type="nucleotide sequence ID" value="NZ_BAAAJF010000034.1"/>
</dbReference>
<dbReference type="Gene3D" id="3.40.50.720">
    <property type="entry name" value="NAD(P)-binding Rossmann-like Domain"/>
    <property type="match status" value="1"/>
</dbReference>
<keyword evidence="3" id="KW-1185">Reference proteome</keyword>
<proteinExistence type="predicted"/>
<evidence type="ECO:0000313" key="2">
    <source>
        <dbReference type="EMBL" id="MCH6164178.1"/>
    </source>
</evidence>
<dbReference type="PANTHER" id="PTHR32487:SF0">
    <property type="entry name" value="3-OXO-DELTA(4,5)-STEROID 5-BETA-REDUCTASE"/>
    <property type="match status" value="1"/>
</dbReference>
<dbReference type="Pfam" id="PF22917">
    <property type="entry name" value="PRISE"/>
    <property type="match status" value="1"/>
</dbReference>
<dbReference type="InterPro" id="IPR036291">
    <property type="entry name" value="NAD(P)-bd_dom_sf"/>
</dbReference>
<protein>
    <submittedName>
        <fullName evidence="2">SDR family oxidoreductase</fullName>
    </submittedName>
</protein>
<organism evidence="2 3">
    <name type="scientific">Pseudonocardia alaniniphila</name>
    <dbReference type="NCBI Taxonomy" id="75291"/>
    <lineage>
        <taxon>Bacteria</taxon>
        <taxon>Bacillati</taxon>
        <taxon>Actinomycetota</taxon>
        <taxon>Actinomycetes</taxon>
        <taxon>Pseudonocardiales</taxon>
        <taxon>Pseudonocardiaceae</taxon>
        <taxon>Pseudonocardia</taxon>
    </lineage>
</organism>
<evidence type="ECO:0000313" key="3">
    <source>
        <dbReference type="Proteomes" id="UP001299970"/>
    </source>
</evidence>
<dbReference type="CDD" id="cd08948">
    <property type="entry name" value="5beta-POR_like_SDR_a"/>
    <property type="match status" value="1"/>
</dbReference>
<comment type="caution">
    <text evidence="2">The sequence shown here is derived from an EMBL/GenBank/DDBJ whole genome shotgun (WGS) entry which is preliminary data.</text>
</comment>
<dbReference type="InterPro" id="IPR055222">
    <property type="entry name" value="PRISE-like_Rossmann-fold"/>
</dbReference>
<dbReference type="SUPFAM" id="SSF51735">
    <property type="entry name" value="NAD(P)-binding Rossmann-fold domains"/>
    <property type="match status" value="1"/>
</dbReference>
<reference evidence="2 3" key="1">
    <citation type="submission" date="2022-03" db="EMBL/GenBank/DDBJ databases">
        <title>Pseudonocardia alaer sp. nov., a novel actinomycete isolated from reed forest soil.</title>
        <authorList>
            <person name="Wang L."/>
        </authorList>
    </citation>
    <scope>NUCLEOTIDE SEQUENCE [LARGE SCALE GENOMIC DNA]</scope>
    <source>
        <strain evidence="2 3">Y-16303</strain>
    </source>
</reference>
<evidence type="ECO:0000259" key="1">
    <source>
        <dbReference type="Pfam" id="PF22917"/>
    </source>
</evidence>
<name>A0ABS9T6M1_9PSEU</name>